<evidence type="ECO:0000259" key="12">
    <source>
        <dbReference type="PROSITE" id="PS51907"/>
    </source>
</evidence>
<dbReference type="GO" id="GO:0008270">
    <property type="term" value="F:zinc ion binding"/>
    <property type="evidence" value="ECO:0007669"/>
    <property type="project" value="UniProtKB-KW"/>
</dbReference>
<dbReference type="FunFam" id="3.40.1170.60:FF:000008">
    <property type="entry name" value="DNA polymerase eta subunit"/>
    <property type="match status" value="1"/>
</dbReference>
<dbReference type="Gene3D" id="3.30.70.270">
    <property type="match status" value="1"/>
</dbReference>
<accession>A0A2N5URR4</accession>
<evidence type="ECO:0000313" key="13">
    <source>
        <dbReference type="EMBL" id="PLW40346.1"/>
    </source>
</evidence>
<feature type="domain" description="UmuC" evidence="11">
    <location>
        <begin position="21"/>
        <end position="286"/>
    </location>
</feature>
<evidence type="ECO:0000256" key="6">
    <source>
        <dbReference type="ARBA" id="ARBA00022833"/>
    </source>
</evidence>
<dbReference type="PROSITE" id="PS51907">
    <property type="entry name" value="ZF_UBZ3"/>
    <property type="match status" value="1"/>
</dbReference>
<keyword evidence="4" id="KW-0227">DNA damage</keyword>
<dbReference type="PROSITE" id="PS50173">
    <property type="entry name" value="UMUC"/>
    <property type="match status" value="1"/>
</dbReference>
<dbReference type="EMBL" id="PGCI01000103">
    <property type="protein sequence ID" value="PLW40346.1"/>
    <property type="molecule type" value="Genomic_DNA"/>
</dbReference>
<dbReference type="InterPro" id="IPR052230">
    <property type="entry name" value="DNA_polymerase_eta"/>
</dbReference>
<feature type="region of interest" description="Disordered" evidence="10">
    <location>
        <begin position="623"/>
        <end position="752"/>
    </location>
</feature>
<feature type="compositionally biased region" description="Low complexity" evidence="10">
    <location>
        <begin position="519"/>
        <end position="538"/>
    </location>
</feature>
<dbReference type="GO" id="GO:0035861">
    <property type="term" value="C:site of double-strand break"/>
    <property type="evidence" value="ECO:0007669"/>
    <property type="project" value="TreeGrafter"/>
</dbReference>
<dbReference type="Pfam" id="PF11799">
    <property type="entry name" value="IMS_C"/>
    <property type="match status" value="1"/>
</dbReference>
<evidence type="ECO:0000256" key="4">
    <source>
        <dbReference type="ARBA" id="ARBA00022763"/>
    </source>
</evidence>
<dbReference type="Proteomes" id="UP000235392">
    <property type="component" value="Unassembled WGS sequence"/>
</dbReference>
<dbReference type="GO" id="GO:0005657">
    <property type="term" value="C:replication fork"/>
    <property type="evidence" value="ECO:0007669"/>
    <property type="project" value="UniProtKB-ARBA"/>
</dbReference>
<keyword evidence="7" id="KW-0234">DNA repair</keyword>
<keyword evidence="5" id="KW-0863">Zinc-finger</keyword>
<dbReference type="GO" id="GO:0003887">
    <property type="term" value="F:DNA-directed DNA polymerase activity"/>
    <property type="evidence" value="ECO:0007669"/>
    <property type="project" value="TreeGrafter"/>
</dbReference>
<dbReference type="InterPro" id="IPR043502">
    <property type="entry name" value="DNA/RNA_pol_sf"/>
</dbReference>
<dbReference type="GO" id="GO:0007064">
    <property type="term" value="P:mitotic sister chromatid cohesion"/>
    <property type="evidence" value="ECO:0007669"/>
    <property type="project" value="UniProtKB-ARBA"/>
</dbReference>
<evidence type="ECO:0000259" key="11">
    <source>
        <dbReference type="PROSITE" id="PS50173"/>
    </source>
</evidence>
<dbReference type="InterPro" id="IPR017961">
    <property type="entry name" value="DNA_pol_Y-fam_little_finger"/>
</dbReference>
<evidence type="ECO:0000256" key="9">
    <source>
        <dbReference type="ARBA" id="ARBA00044975"/>
    </source>
</evidence>
<organism evidence="13 14">
    <name type="scientific">Puccinia coronata f. sp. avenae</name>
    <dbReference type="NCBI Taxonomy" id="200324"/>
    <lineage>
        <taxon>Eukaryota</taxon>
        <taxon>Fungi</taxon>
        <taxon>Dikarya</taxon>
        <taxon>Basidiomycota</taxon>
        <taxon>Pucciniomycotina</taxon>
        <taxon>Pucciniomycetes</taxon>
        <taxon>Pucciniales</taxon>
        <taxon>Pucciniaceae</taxon>
        <taxon>Puccinia</taxon>
    </lineage>
</organism>
<dbReference type="InterPro" id="IPR036775">
    <property type="entry name" value="DNA_pol_Y-fam_lit_finger_sf"/>
</dbReference>
<dbReference type="AlphaFoldDB" id="A0A2N5URR4"/>
<dbReference type="PIRSF" id="PIRSF036603">
    <property type="entry name" value="DPol_eta"/>
    <property type="match status" value="1"/>
</dbReference>
<proteinExistence type="predicted"/>
<dbReference type="PANTHER" id="PTHR45873">
    <property type="entry name" value="DNA POLYMERASE ETA"/>
    <property type="match status" value="1"/>
</dbReference>
<evidence type="ECO:0000256" key="3">
    <source>
        <dbReference type="ARBA" id="ARBA00022723"/>
    </source>
</evidence>
<comment type="subcellular location">
    <subcellularLocation>
        <location evidence="1">Nucleus</location>
    </subcellularLocation>
</comment>
<dbReference type="GO" id="GO:0003684">
    <property type="term" value="F:damaged DNA binding"/>
    <property type="evidence" value="ECO:0007669"/>
    <property type="project" value="InterPro"/>
</dbReference>
<dbReference type="InterPro" id="IPR043128">
    <property type="entry name" value="Rev_trsase/Diguanyl_cyclase"/>
</dbReference>
<dbReference type="Gene3D" id="1.10.150.20">
    <property type="entry name" value="5' to 3' exonuclease, C-terminal subdomain"/>
    <property type="match status" value="1"/>
</dbReference>
<feature type="compositionally biased region" description="Basic and acidic residues" evidence="10">
    <location>
        <begin position="689"/>
        <end position="700"/>
    </location>
</feature>
<gene>
    <name evidence="13" type="ORF">PCASD_07301</name>
</gene>
<dbReference type="GO" id="GO:0042276">
    <property type="term" value="P:error-prone translesion synthesis"/>
    <property type="evidence" value="ECO:0007669"/>
    <property type="project" value="TreeGrafter"/>
</dbReference>
<feature type="region of interest" description="Disordered" evidence="10">
    <location>
        <begin position="479"/>
        <end position="600"/>
    </location>
</feature>
<dbReference type="PANTHER" id="PTHR45873:SF1">
    <property type="entry name" value="DNA POLYMERASE ETA"/>
    <property type="match status" value="1"/>
</dbReference>
<protein>
    <recommendedName>
        <fullName evidence="9">DNA polymerase eta</fullName>
    </recommendedName>
</protein>
<keyword evidence="8" id="KW-0539">Nucleus</keyword>
<evidence type="ECO:0000256" key="2">
    <source>
        <dbReference type="ARBA" id="ARBA00022679"/>
    </source>
</evidence>
<dbReference type="Gene3D" id="3.40.1170.60">
    <property type="match status" value="1"/>
</dbReference>
<evidence type="ECO:0000256" key="5">
    <source>
        <dbReference type="ARBA" id="ARBA00022771"/>
    </source>
</evidence>
<reference evidence="13 14" key="1">
    <citation type="submission" date="2017-11" db="EMBL/GenBank/DDBJ databases">
        <title>De novo assembly and phasing of dikaryotic genomes from two isolates of Puccinia coronata f. sp. avenae, the causal agent of oat crown rust.</title>
        <authorList>
            <person name="Miller M.E."/>
            <person name="Zhang Y."/>
            <person name="Omidvar V."/>
            <person name="Sperschneider J."/>
            <person name="Schwessinger B."/>
            <person name="Raley C."/>
            <person name="Palmer J.M."/>
            <person name="Garnica D."/>
            <person name="Upadhyaya N."/>
            <person name="Rathjen J."/>
            <person name="Taylor J.M."/>
            <person name="Park R.F."/>
            <person name="Dodds P.N."/>
            <person name="Hirsch C.D."/>
            <person name="Kianian S.F."/>
            <person name="Figueroa M."/>
        </authorList>
    </citation>
    <scope>NUCLEOTIDE SEQUENCE [LARGE SCALE GENOMIC DNA]</scope>
    <source>
        <strain evidence="13">12SD80</strain>
    </source>
</reference>
<name>A0A2N5URR4_9BASI</name>
<evidence type="ECO:0000313" key="14">
    <source>
        <dbReference type="Proteomes" id="UP000235392"/>
    </source>
</evidence>
<feature type="domain" description="UBZ3-type" evidence="12">
    <location>
        <begin position="600"/>
        <end position="661"/>
    </location>
</feature>
<sequence length="752" mass="83424">MLTYRQLYSKKIGPNHPLRVIAHCDVDAAYAQFEQVRLKIPPDKPLAVQQWRGLIAVNYPAREFGITRHLPFDEAKKKCPHLICVHVATYAQGDAETEAKYHHNPKPETHKVSLDPYRRESVKILKIFSESCPTIEKASIDEAFLDFSLPVREILCSRYGLPTLQQLQARSPEMSLDDPVPKPTHLDWDTLLKPSQSNIIPLDSDSCDADTWIDIALLIGAELMAQCRQQVFDQLGYTCSAGIATNKMLAKLCSAYKKPNAQTVLRPTAVRDFLRPFEVSKLRFLGGKLGQSVAEMVSPSSAVDGSDKTSKSCVLSEVWKIPLEQLQASLGEESGMWVWETVRGVDRSEVETKTNVKSMMSSKNFRPSITTWTQALHWLRILARDLSARLNEAREATPGIWPKVIVMHKRDGSQNSFTKQIAFPFTSQLTDEYIFVHGQKLLQEFSVRQPDQTFQLGTVTSLALAFQTLERIESGQRGIQGFFPPQKKPAPSNRAITQTCQSTGSPHQEDTAQSGSTGAVSRSLENASSSLSAAAAAAHLPQRSTREPGSPVSKKPRRATGTLDGFLGPAKRPSPAVVGPPKPPKLEAAPRPPASRTDRQPVLTFVCPRCQEVISLDTRLYAKLSDDGGGGDSEEDGKRKEFERRKTLHLDHHFAQDLSAEENAQQSHQPPTPSTSRPSSSNSLTHQKKSPETSTRTHAEHTKKRLPDSASRGPAPPTKPRNTATTDRQILDFFRPAQSSSHSLPKSKKRKK</sequence>
<comment type="caution">
    <text evidence="13">The sequence shown here is derived from an EMBL/GenBank/DDBJ whole genome shotgun (WGS) entry which is preliminary data.</text>
</comment>
<evidence type="ECO:0000256" key="8">
    <source>
        <dbReference type="ARBA" id="ARBA00023242"/>
    </source>
</evidence>
<dbReference type="GO" id="GO:0006281">
    <property type="term" value="P:DNA repair"/>
    <property type="evidence" value="ECO:0007669"/>
    <property type="project" value="UniProtKB-KW"/>
</dbReference>
<evidence type="ECO:0000256" key="10">
    <source>
        <dbReference type="SAM" id="MobiDB-lite"/>
    </source>
</evidence>
<dbReference type="GO" id="GO:0005634">
    <property type="term" value="C:nucleus"/>
    <property type="evidence" value="ECO:0007669"/>
    <property type="project" value="UniProtKB-SubCell"/>
</dbReference>
<feature type="compositionally biased region" description="Low complexity" evidence="10">
    <location>
        <begin position="665"/>
        <end position="685"/>
    </location>
</feature>
<keyword evidence="2" id="KW-0808">Transferase</keyword>
<dbReference type="GO" id="GO:0070987">
    <property type="term" value="P:error-free translesion synthesis"/>
    <property type="evidence" value="ECO:0007669"/>
    <property type="project" value="UniProtKB-ARBA"/>
</dbReference>
<dbReference type="FunFam" id="1.10.150.20:FF:000014">
    <property type="entry name" value="Polymerase (DNA directed), eta"/>
    <property type="match status" value="1"/>
</dbReference>
<keyword evidence="6" id="KW-0862">Zinc</keyword>
<evidence type="ECO:0000256" key="7">
    <source>
        <dbReference type="ARBA" id="ARBA00023204"/>
    </source>
</evidence>
<dbReference type="GO" id="GO:0009314">
    <property type="term" value="P:response to radiation"/>
    <property type="evidence" value="ECO:0007669"/>
    <property type="project" value="TreeGrafter"/>
</dbReference>
<keyword evidence="3" id="KW-0479">Metal-binding</keyword>
<evidence type="ECO:0000256" key="1">
    <source>
        <dbReference type="ARBA" id="ARBA00004123"/>
    </source>
</evidence>
<dbReference type="SUPFAM" id="SSF56672">
    <property type="entry name" value="DNA/RNA polymerases"/>
    <property type="match status" value="1"/>
</dbReference>
<feature type="compositionally biased region" description="Basic and acidic residues" evidence="10">
    <location>
        <begin position="636"/>
        <end position="655"/>
    </location>
</feature>
<dbReference type="Pfam" id="PF00817">
    <property type="entry name" value="IMS"/>
    <property type="match status" value="1"/>
</dbReference>
<dbReference type="InterPro" id="IPR001126">
    <property type="entry name" value="UmuC"/>
</dbReference>
<feature type="compositionally biased region" description="Polar residues" evidence="10">
    <location>
        <begin position="494"/>
        <end position="518"/>
    </location>
</feature>
<dbReference type="SUPFAM" id="SSF100879">
    <property type="entry name" value="Lesion bypass DNA polymerase (Y-family), little finger domain"/>
    <property type="match status" value="1"/>
</dbReference>
<dbReference type="Gene3D" id="3.30.1490.100">
    <property type="entry name" value="DNA polymerase, Y-family, little finger domain"/>
    <property type="match status" value="1"/>
</dbReference>
<dbReference type="InterPro" id="IPR041298">
    <property type="entry name" value="UBZ3"/>
</dbReference>